<evidence type="ECO:0000313" key="3">
    <source>
        <dbReference type="Proteomes" id="UP000759131"/>
    </source>
</evidence>
<evidence type="ECO:0000256" key="1">
    <source>
        <dbReference type="SAM" id="MobiDB-lite"/>
    </source>
</evidence>
<dbReference type="OrthoDB" id="6627676at2759"/>
<feature type="compositionally biased region" description="Basic and acidic residues" evidence="1">
    <location>
        <begin position="247"/>
        <end position="267"/>
    </location>
</feature>
<proteinExistence type="predicted"/>
<feature type="region of interest" description="Disordered" evidence="1">
    <location>
        <begin position="304"/>
        <end position="358"/>
    </location>
</feature>
<name>A0A7R9L9M6_9ACAR</name>
<dbReference type="EMBL" id="OC874456">
    <property type="protein sequence ID" value="CAD7637613.1"/>
    <property type="molecule type" value="Genomic_DNA"/>
</dbReference>
<feature type="region of interest" description="Disordered" evidence="1">
    <location>
        <begin position="239"/>
        <end position="270"/>
    </location>
</feature>
<feature type="non-terminal residue" evidence="2">
    <location>
        <position position="358"/>
    </location>
</feature>
<evidence type="ECO:0000313" key="2">
    <source>
        <dbReference type="EMBL" id="CAD7637613.1"/>
    </source>
</evidence>
<organism evidence="2">
    <name type="scientific">Medioppia subpectinata</name>
    <dbReference type="NCBI Taxonomy" id="1979941"/>
    <lineage>
        <taxon>Eukaryota</taxon>
        <taxon>Metazoa</taxon>
        <taxon>Ecdysozoa</taxon>
        <taxon>Arthropoda</taxon>
        <taxon>Chelicerata</taxon>
        <taxon>Arachnida</taxon>
        <taxon>Acari</taxon>
        <taxon>Acariformes</taxon>
        <taxon>Sarcoptiformes</taxon>
        <taxon>Oribatida</taxon>
        <taxon>Brachypylina</taxon>
        <taxon>Oppioidea</taxon>
        <taxon>Oppiidae</taxon>
        <taxon>Medioppia</taxon>
    </lineage>
</organism>
<sequence length="358" mass="39521">MVSFASDLKTALKYIKGDANMVSFASDLKVTIFGRTEDRKLLDIEVEGKRGFAPISHIREELILIKDPNIVVKINDTVEGKRGFAPISHIREELILIKDPNIVVKINDTVKTNESNNGLNNENADLEEKKSAIDLSTQSSPIYSSLSEESSELQTKTPTRDQYTVVDGTSLMVEDMDMYLVTSPVIHTQPMTATKSATIELNLDNITEVKPNNDFNSNTDNQLVTNQSDNTLQSMDKLNPSTISAPNEDKSIIENETKDVTNERQNDDIADDVEIVDNSSKSEVKSVDNVIENDNKSILQDIEPILNDSSKPDADSSNIPHDSNDNKLSETDISDESSNTNSTAIKVDSKPNDTLETG</sequence>
<dbReference type="EMBL" id="CAJPIZ010019881">
    <property type="protein sequence ID" value="CAG2117099.1"/>
    <property type="molecule type" value="Genomic_DNA"/>
</dbReference>
<dbReference type="AlphaFoldDB" id="A0A7R9L9M6"/>
<feature type="compositionally biased region" description="Basic and acidic residues" evidence="1">
    <location>
        <begin position="347"/>
        <end position="358"/>
    </location>
</feature>
<accession>A0A7R9L9M6</accession>
<keyword evidence="3" id="KW-1185">Reference proteome</keyword>
<protein>
    <submittedName>
        <fullName evidence="2">Uncharacterized protein</fullName>
    </submittedName>
</protein>
<gene>
    <name evidence="2" type="ORF">OSB1V03_LOCUS17053</name>
</gene>
<reference evidence="2" key="1">
    <citation type="submission" date="2020-11" db="EMBL/GenBank/DDBJ databases">
        <authorList>
            <person name="Tran Van P."/>
        </authorList>
    </citation>
    <scope>NUCLEOTIDE SEQUENCE</scope>
</reference>
<dbReference type="Proteomes" id="UP000759131">
    <property type="component" value="Unassembled WGS sequence"/>
</dbReference>